<keyword evidence="2" id="KW-0472">Membrane</keyword>
<evidence type="ECO:0000313" key="4">
    <source>
        <dbReference type="Proteomes" id="UP000053593"/>
    </source>
</evidence>
<feature type="transmembrane region" description="Helical" evidence="2">
    <location>
        <begin position="20"/>
        <end position="40"/>
    </location>
</feature>
<feature type="transmembrane region" description="Helical" evidence="2">
    <location>
        <begin position="158"/>
        <end position="177"/>
    </location>
</feature>
<evidence type="ECO:0000256" key="1">
    <source>
        <dbReference type="SAM" id="MobiDB-lite"/>
    </source>
</evidence>
<feature type="transmembrane region" description="Helical" evidence="2">
    <location>
        <begin position="93"/>
        <end position="113"/>
    </location>
</feature>
<keyword evidence="2" id="KW-0812">Transmembrane</keyword>
<sequence>MLTEVEMLHTARVRRGWKFLGYSLDAIIFGLMVFEFYIYFMICKSDTLRLRLYILLIGILELFSVALHALHLYNGLIIHFEDIPYNLERHWSSPTSPILLGLVTGSVQLFVGWKIRKFHYSVRWMCIPVLALGSAGIVCSIFTAANTSPSRSPKIAEVLWLGTETLSDVFIATSLLLKIIRSKWFTMTDGLQSGLLPTMCAAAGLISYVASPTGIDQAFILPLSKVHVISLLSALNSRTATWFLSISAEGKTPATTEEKVSLMKNPRPAEPRLPIQNRDPGHKHPRLRQVSKHLHAPHHRRQVTDVRHPTVVFIESEVESDSLLTVDIQSGTAGSPGSSFHSEGSSLTSADDRSR</sequence>
<feature type="transmembrane region" description="Helical" evidence="2">
    <location>
        <begin position="52"/>
        <end position="73"/>
    </location>
</feature>
<dbReference type="OrthoDB" id="10585009at2759"/>
<proteinExistence type="predicted"/>
<dbReference type="PANTHER" id="PTHR40465:SF1">
    <property type="entry name" value="DUF6534 DOMAIN-CONTAINING PROTEIN"/>
    <property type="match status" value="1"/>
</dbReference>
<evidence type="ECO:0000256" key="2">
    <source>
        <dbReference type="SAM" id="Phobius"/>
    </source>
</evidence>
<dbReference type="PANTHER" id="PTHR40465">
    <property type="entry name" value="CHROMOSOME 1, WHOLE GENOME SHOTGUN SEQUENCE"/>
    <property type="match status" value="1"/>
</dbReference>
<accession>A0A0D0B8V5</accession>
<keyword evidence="4" id="KW-1185">Reference proteome</keyword>
<gene>
    <name evidence="3" type="ORF">GYMLUDRAFT_252843</name>
</gene>
<dbReference type="AlphaFoldDB" id="A0A0D0B8V5"/>
<dbReference type="EMBL" id="KN834894">
    <property type="protein sequence ID" value="KIK50586.1"/>
    <property type="molecule type" value="Genomic_DNA"/>
</dbReference>
<reference evidence="3 4" key="1">
    <citation type="submission" date="2014-04" db="EMBL/GenBank/DDBJ databases">
        <title>Evolutionary Origins and Diversification of the Mycorrhizal Mutualists.</title>
        <authorList>
            <consortium name="DOE Joint Genome Institute"/>
            <consortium name="Mycorrhizal Genomics Consortium"/>
            <person name="Kohler A."/>
            <person name="Kuo A."/>
            <person name="Nagy L.G."/>
            <person name="Floudas D."/>
            <person name="Copeland A."/>
            <person name="Barry K.W."/>
            <person name="Cichocki N."/>
            <person name="Veneault-Fourrey C."/>
            <person name="LaButti K."/>
            <person name="Lindquist E.A."/>
            <person name="Lipzen A."/>
            <person name="Lundell T."/>
            <person name="Morin E."/>
            <person name="Murat C."/>
            <person name="Riley R."/>
            <person name="Ohm R."/>
            <person name="Sun H."/>
            <person name="Tunlid A."/>
            <person name="Henrissat B."/>
            <person name="Grigoriev I.V."/>
            <person name="Hibbett D.S."/>
            <person name="Martin F."/>
        </authorList>
    </citation>
    <scope>NUCLEOTIDE SEQUENCE [LARGE SCALE GENOMIC DNA]</scope>
    <source>
        <strain evidence="3 4">FD-317 M1</strain>
    </source>
</reference>
<feature type="region of interest" description="Disordered" evidence="1">
    <location>
        <begin position="327"/>
        <end position="355"/>
    </location>
</feature>
<protein>
    <submittedName>
        <fullName evidence="3">Uncharacterized protein</fullName>
    </submittedName>
</protein>
<dbReference type="Proteomes" id="UP000053593">
    <property type="component" value="Unassembled WGS sequence"/>
</dbReference>
<keyword evidence="2" id="KW-1133">Transmembrane helix</keyword>
<feature type="compositionally biased region" description="Low complexity" evidence="1">
    <location>
        <begin position="335"/>
        <end position="349"/>
    </location>
</feature>
<organism evidence="3 4">
    <name type="scientific">Collybiopsis luxurians FD-317 M1</name>
    <dbReference type="NCBI Taxonomy" id="944289"/>
    <lineage>
        <taxon>Eukaryota</taxon>
        <taxon>Fungi</taxon>
        <taxon>Dikarya</taxon>
        <taxon>Basidiomycota</taxon>
        <taxon>Agaricomycotina</taxon>
        <taxon>Agaricomycetes</taxon>
        <taxon>Agaricomycetidae</taxon>
        <taxon>Agaricales</taxon>
        <taxon>Marasmiineae</taxon>
        <taxon>Omphalotaceae</taxon>
        <taxon>Collybiopsis</taxon>
        <taxon>Collybiopsis luxurians</taxon>
    </lineage>
</organism>
<name>A0A0D0B8V5_9AGAR</name>
<feature type="transmembrane region" description="Helical" evidence="2">
    <location>
        <begin position="125"/>
        <end position="146"/>
    </location>
</feature>
<feature type="region of interest" description="Disordered" evidence="1">
    <location>
        <begin position="263"/>
        <end position="286"/>
    </location>
</feature>
<dbReference type="HOGENOM" id="CLU_780876_0_0_1"/>
<evidence type="ECO:0000313" key="3">
    <source>
        <dbReference type="EMBL" id="KIK50586.1"/>
    </source>
</evidence>